<dbReference type="SUPFAM" id="SSF48726">
    <property type="entry name" value="Immunoglobulin"/>
    <property type="match status" value="1"/>
</dbReference>
<sequence>MNIEKSNFEGYKERTISDNNQVSIKNNASKENVKLKEINRHRRRLRSRTNTLYLLLRMTVEYKVMLKQWLLCILICSVSGYREQKFAMEPQDQSAVVGSRVILPCRVEGKSGQLQWTKDDFGLGTHRHLNGYERYRMIGSDEEEQVAFST</sequence>
<reference evidence="1 2" key="1">
    <citation type="journal article" date="2015" name="Genome Biol. Evol.">
        <title>The genome of winter moth (Operophtera brumata) provides a genomic perspective on sexual dimorphism and phenology.</title>
        <authorList>
            <person name="Derks M.F."/>
            <person name="Smit S."/>
            <person name="Salis L."/>
            <person name="Schijlen E."/>
            <person name="Bossers A."/>
            <person name="Mateman C."/>
            <person name="Pijl A.S."/>
            <person name="de Ridder D."/>
            <person name="Groenen M.A."/>
            <person name="Visser M.E."/>
            <person name="Megens H.J."/>
        </authorList>
    </citation>
    <scope>NUCLEOTIDE SEQUENCE [LARGE SCALE GENOMIC DNA]</scope>
    <source>
        <strain evidence="1">WM2013NL</strain>
        <tissue evidence="1">Head and thorax</tissue>
    </source>
</reference>
<dbReference type="Gene3D" id="2.60.40.10">
    <property type="entry name" value="Immunoglobulins"/>
    <property type="match status" value="1"/>
</dbReference>
<dbReference type="InterPro" id="IPR013783">
    <property type="entry name" value="Ig-like_fold"/>
</dbReference>
<comment type="caution">
    <text evidence="1">The sequence shown here is derived from an EMBL/GenBank/DDBJ whole genome shotgun (WGS) entry which is preliminary data.</text>
</comment>
<dbReference type="EMBL" id="JTDY01007258">
    <property type="protein sequence ID" value="KOB65337.1"/>
    <property type="molecule type" value="Genomic_DNA"/>
</dbReference>
<evidence type="ECO:0000313" key="1">
    <source>
        <dbReference type="EMBL" id="KOB65337.1"/>
    </source>
</evidence>
<dbReference type="AlphaFoldDB" id="A0A0L7KPX3"/>
<dbReference type="InterPro" id="IPR036179">
    <property type="entry name" value="Ig-like_dom_sf"/>
</dbReference>
<gene>
    <name evidence="1" type="ORF">OBRU01_22153</name>
</gene>
<accession>A0A0L7KPX3</accession>
<organism evidence="1 2">
    <name type="scientific">Operophtera brumata</name>
    <name type="common">Winter moth</name>
    <name type="synonym">Phalaena brumata</name>
    <dbReference type="NCBI Taxonomy" id="104452"/>
    <lineage>
        <taxon>Eukaryota</taxon>
        <taxon>Metazoa</taxon>
        <taxon>Ecdysozoa</taxon>
        <taxon>Arthropoda</taxon>
        <taxon>Hexapoda</taxon>
        <taxon>Insecta</taxon>
        <taxon>Pterygota</taxon>
        <taxon>Neoptera</taxon>
        <taxon>Endopterygota</taxon>
        <taxon>Lepidoptera</taxon>
        <taxon>Glossata</taxon>
        <taxon>Ditrysia</taxon>
        <taxon>Geometroidea</taxon>
        <taxon>Geometridae</taxon>
        <taxon>Larentiinae</taxon>
        <taxon>Operophtera</taxon>
    </lineage>
</organism>
<dbReference type="STRING" id="104452.A0A0L7KPX3"/>
<protein>
    <submittedName>
        <fullName evidence="1">Putative nephrin</fullName>
    </submittedName>
</protein>
<evidence type="ECO:0000313" key="2">
    <source>
        <dbReference type="Proteomes" id="UP000037510"/>
    </source>
</evidence>
<proteinExistence type="predicted"/>
<keyword evidence="2" id="KW-1185">Reference proteome</keyword>
<name>A0A0L7KPX3_OPEBR</name>
<dbReference type="Proteomes" id="UP000037510">
    <property type="component" value="Unassembled WGS sequence"/>
</dbReference>